<dbReference type="EMBL" id="CAJNIZ010028435">
    <property type="protein sequence ID" value="CAE7507971.1"/>
    <property type="molecule type" value="Genomic_DNA"/>
</dbReference>
<sequence>MAAGRILIPLMFCARAEHFAVLELYTDRACSSKPYQSYHYPPQRLGACLEDPRPGVPDNYWFKAGVVSGHYTVDYYGTDDNCTTKTERRTVEEIDKCIVLDFDYKFHSQKWTIKSSGYYQETVFPGGWCSYKERHLEVYKMVGYCEPFHTSTGSVMSVCEHGEIVQLQFGLDNCTGHSSKMSPRRPPNVCISSMSLGVINHGCPAEAVSETPGDVQLEGPSNGHTKSTTSRQVSVGVGEISAAARVGRPGAGVHSFWGLIAAGWLYFGQNS</sequence>
<evidence type="ECO:0000256" key="1">
    <source>
        <dbReference type="SAM" id="MobiDB-lite"/>
    </source>
</evidence>
<gene>
    <name evidence="3" type="ORF">SPIL2461_LOCUS13181</name>
</gene>
<accession>A0A812T6F4</accession>
<protein>
    <submittedName>
        <fullName evidence="3">Uncharacterized protein</fullName>
    </submittedName>
</protein>
<keyword evidence="2" id="KW-0732">Signal</keyword>
<feature type="chain" id="PRO_5032618667" evidence="2">
    <location>
        <begin position="17"/>
        <end position="271"/>
    </location>
</feature>
<feature type="compositionally biased region" description="Polar residues" evidence="1">
    <location>
        <begin position="222"/>
        <end position="232"/>
    </location>
</feature>
<feature type="signal peptide" evidence="2">
    <location>
        <begin position="1"/>
        <end position="16"/>
    </location>
</feature>
<evidence type="ECO:0000313" key="3">
    <source>
        <dbReference type="EMBL" id="CAE7507971.1"/>
    </source>
</evidence>
<dbReference type="AlphaFoldDB" id="A0A812T6F4"/>
<organism evidence="3 4">
    <name type="scientific">Symbiodinium pilosum</name>
    <name type="common">Dinoflagellate</name>
    <dbReference type="NCBI Taxonomy" id="2952"/>
    <lineage>
        <taxon>Eukaryota</taxon>
        <taxon>Sar</taxon>
        <taxon>Alveolata</taxon>
        <taxon>Dinophyceae</taxon>
        <taxon>Suessiales</taxon>
        <taxon>Symbiodiniaceae</taxon>
        <taxon>Symbiodinium</taxon>
    </lineage>
</organism>
<reference evidence="3" key="1">
    <citation type="submission" date="2021-02" db="EMBL/GenBank/DDBJ databases">
        <authorList>
            <person name="Dougan E. K."/>
            <person name="Rhodes N."/>
            <person name="Thang M."/>
            <person name="Chan C."/>
        </authorList>
    </citation>
    <scope>NUCLEOTIDE SEQUENCE</scope>
</reference>
<keyword evidence="4" id="KW-1185">Reference proteome</keyword>
<feature type="region of interest" description="Disordered" evidence="1">
    <location>
        <begin position="211"/>
        <end position="232"/>
    </location>
</feature>
<comment type="caution">
    <text evidence="3">The sequence shown here is derived from an EMBL/GenBank/DDBJ whole genome shotgun (WGS) entry which is preliminary data.</text>
</comment>
<name>A0A812T6F4_SYMPI</name>
<evidence type="ECO:0000313" key="4">
    <source>
        <dbReference type="Proteomes" id="UP000649617"/>
    </source>
</evidence>
<dbReference type="Proteomes" id="UP000649617">
    <property type="component" value="Unassembled WGS sequence"/>
</dbReference>
<evidence type="ECO:0000256" key="2">
    <source>
        <dbReference type="SAM" id="SignalP"/>
    </source>
</evidence>
<proteinExistence type="predicted"/>